<evidence type="ECO:0000313" key="2">
    <source>
        <dbReference type="Proteomes" id="UP000789901"/>
    </source>
</evidence>
<keyword evidence="2" id="KW-1185">Reference proteome</keyword>
<sequence>SVKEKLMVLCYLERTDSVRATVKCFKIEPKQVHDWHDKKQELLNTAPYVLILNCG</sequence>
<reference evidence="1 2" key="1">
    <citation type="submission" date="2021-06" db="EMBL/GenBank/DDBJ databases">
        <authorList>
            <person name="Kallberg Y."/>
            <person name="Tangrot J."/>
            <person name="Rosling A."/>
        </authorList>
    </citation>
    <scope>NUCLEOTIDE SEQUENCE [LARGE SCALE GENOMIC DNA]</scope>
    <source>
        <strain evidence="1 2">120-4 pot B 10/14</strain>
    </source>
</reference>
<accession>A0ABN7WML8</accession>
<proteinExistence type="predicted"/>
<organism evidence="1 2">
    <name type="scientific">Gigaspora margarita</name>
    <dbReference type="NCBI Taxonomy" id="4874"/>
    <lineage>
        <taxon>Eukaryota</taxon>
        <taxon>Fungi</taxon>
        <taxon>Fungi incertae sedis</taxon>
        <taxon>Mucoromycota</taxon>
        <taxon>Glomeromycotina</taxon>
        <taxon>Glomeromycetes</taxon>
        <taxon>Diversisporales</taxon>
        <taxon>Gigasporaceae</taxon>
        <taxon>Gigaspora</taxon>
    </lineage>
</organism>
<dbReference type="Proteomes" id="UP000789901">
    <property type="component" value="Unassembled WGS sequence"/>
</dbReference>
<gene>
    <name evidence="1" type="ORF">GMARGA_LOCUS32887</name>
</gene>
<name>A0ABN7WML8_GIGMA</name>
<dbReference type="EMBL" id="CAJVQB010052935">
    <property type="protein sequence ID" value="CAG8836144.1"/>
    <property type="molecule type" value="Genomic_DNA"/>
</dbReference>
<comment type="caution">
    <text evidence="1">The sequence shown here is derived from an EMBL/GenBank/DDBJ whole genome shotgun (WGS) entry which is preliminary data.</text>
</comment>
<protein>
    <submittedName>
        <fullName evidence="1">4537_t:CDS:1</fullName>
    </submittedName>
</protein>
<feature type="non-terminal residue" evidence="1">
    <location>
        <position position="1"/>
    </location>
</feature>
<evidence type="ECO:0000313" key="1">
    <source>
        <dbReference type="EMBL" id="CAG8836144.1"/>
    </source>
</evidence>